<dbReference type="GO" id="GO:0009751">
    <property type="term" value="P:response to salicylic acid"/>
    <property type="evidence" value="ECO:0007669"/>
    <property type="project" value="UniProtKB-ARBA"/>
</dbReference>
<dbReference type="GO" id="GO:0005634">
    <property type="term" value="C:nucleus"/>
    <property type="evidence" value="ECO:0007669"/>
    <property type="project" value="UniProtKB-SubCell"/>
</dbReference>
<name>A0A7N0V343_KALFE</name>
<keyword evidence="4" id="KW-0804">Transcription</keyword>
<dbReference type="Pfam" id="PF03106">
    <property type="entry name" value="WRKY"/>
    <property type="match status" value="1"/>
</dbReference>
<reference evidence="8" key="1">
    <citation type="submission" date="2021-01" db="UniProtKB">
        <authorList>
            <consortium name="EnsemblPlants"/>
        </authorList>
    </citation>
    <scope>IDENTIFICATION</scope>
</reference>
<evidence type="ECO:0000256" key="5">
    <source>
        <dbReference type="ARBA" id="ARBA00023242"/>
    </source>
</evidence>
<dbReference type="Gene3D" id="2.20.25.80">
    <property type="entry name" value="WRKY domain"/>
    <property type="match status" value="1"/>
</dbReference>
<keyword evidence="2" id="KW-0805">Transcription regulation</keyword>
<evidence type="ECO:0000313" key="9">
    <source>
        <dbReference type="Proteomes" id="UP000594263"/>
    </source>
</evidence>
<dbReference type="GO" id="GO:0003700">
    <property type="term" value="F:DNA-binding transcription factor activity"/>
    <property type="evidence" value="ECO:0007669"/>
    <property type="project" value="InterPro"/>
</dbReference>
<dbReference type="GO" id="GO:0002237">
    <property type="term" value="P:response to molecule of bacterial origin"/>
    <property type="evidence" value="ECO:0007669"/>
    <property type="project" value="UniProtKB-ARBA"/>
</dbReference>
<dbReference type="Gramene" id="Kaladp0095s0760.1.v1.1">
    <property type="protein sequence ID" value="Kaladp0095s0760.1.v1.1"/>
    <property type="gene ID" value="Kaladp0095s0760.v1.1"/>
</dbReference>
<comment type="subcellular location">
    <subcellularLocation>
        <location evidence="1">Nucleus</location>
    </subcellularLocation>
</comment>
<feature type="compositionally biased region" description="Basic and acidic residues" evidence="6">
    <location>
        <begin position="206"/>
        <end position="220"/>
    </location>
</feature>
<dbReference type="EnsemblPlants" id="Kaladp0095s0760.1.v1.1">
    <property type="protein sequence ID" value="Kaladp0095s0760.1.v1.1"/>
    <property type="gene ID" value="Kaladp0095s0760.v1.1"/>
</dbReference>
<feature type="compositionally biased region" description="Low complexity" evidence="6">
    <location>
        <begin position="233"/>
        <end position="244"/>
    </location>
</feature>
<dbReference type="InterPro" id="IPR036576">
    <property type="entry name" value="WRKY_dom_sf"/>
</dbReference>
<keyword evidence="9" id="KW-1185">Reference proteome</keyword>
<feature type="compositionally biased region" description="Basic and acidic residues" evidence="6">
    <location>
        <begin position="108"/>
        <end position="118"/>
    </location>
</feature>
<dbReference type="PROSITE" id="PS50811">
    <property type="entry name" value="WRKY"/>
    <property type="match status" value="1"/>
</dbReference>
<evidence type="ECO:0000256" key="1">
    <source>
        <dbReference type="ARBA" id="ARBA00004123"/>
    </source>
</evidence>
<keyword evidence="3" id="KW-0238">DNA-binding</keyword>
<feature type="compositionally biased region" description="Low complexity" evidence="6">
    <location>
        <begin position="97"/>
        <end position="107"/>
    </location>
</feature>
<evidence type="ECO:0000256" key="6">
    <source>
        <dbReference type="SAM" id="MobiDB-lite"/>
    </source>
</evidence>
<keyword evidence="5" id="KW-0539">Nucleus</keyword>
<dbReference type="InterPro" id="IPR044810">
    <property type="entry name" value="WRKY_plant"/>
</dbReference>
<dbReference type="Proteomes" id="UP000594263">
    <property type="component" value="Unplaced"/>
</dbReference>
<sequence length="321" mass="34861">MEPSAWVDSSLSLALNLNPHFHSHAAPSKPQIKKEEDLAEELSRVSSENRKLTQMLTAMYENYSALQTQFADLMQRTSATSATATKRKSPESGGDGAQTDQSSSSSGDESHVFKKPRDNSCGGRVVATGIIRRKPSSKILVRTDKSDTSLIVKDGFQWRKYGQKVTRDNPCPRAYFKCSFAPTCQVKKKVQRSAEDQTMLVATYDGEHNHLPPSELDHGSQRSSNLGPATTNSVGTSTVSPSKPTVTLDLIQPVEEARLNNRTGLGAVEGGNNRQPVFQQIIVEQMASSLTNDPGFKAAVAAAISGRMMESSNGSMVGKWL</sequence>
<dbReference type="PANTHER" id="PTHR31429:SF3">
    <property type="entry name" value="WRKY TRANSCRIPTION FACTOR 40-RELATED"/>
    <property type="match status" value="1"/>
</dbReference>
<dbReference type="SMART" id="SM00774">
    <property type="entry name" value="WRKY"/>
    <property type="match status" value="1"/>
</dbReference>
<evidence type="ECO:0000313" key="8">
    <source>
        <dbReference type="EnsemblPlants" id="Kaladp0095s0760.1.v1.1"/>
    </source>
</evidence>
<dbReference type="GO" id="GO:0031347">
    <property type="term" value="P:regulation of defense response"/>
    <property type="evidence" value="ECO:0007669"/>
    <property type="project" value="UniProtKB-ARBA"/>
</dbReference>
<evidence type="ECO:0000256" key="3">
    <source>
        <dbReference type="ARBA" id="ARBA00023125"/>
    </source>
</evidence>
<evidence type="ECO:0000256" key="4">
    <source>
        <dbReference type="ARBA" id="ARBA00023163"/>
    </source>
</evidence>
<feature type="region of interest" description="Disordered" evidence="6">
    <location>
        <begin position="22"/>
        <end position="48"/>
    </location>
</feature>
<feature type="region of interest" description="Disordered" evidence="6">
    <location>
        <begin position="206"/>
        <end position="244"/>
    </location>
</feature>
<organism evidence="8 9">
    <name type="scientific">Kalanchoe fedtschenkoi</name>
    <name type="common">Lavender scallops</name>
    <name type="synonym">South American air plant</name>
    <dbReference type="NCBI Taxonomy" id="63787"/>
    <lineage>
        <taxon>Eukaryota</taxon>
        <taxon>Viridiplantae</taxon>
        <taxon>Streptophyta</taxon>
        <taxon>Embryophyta</taxon>
        <taxon>Tracheophyta</taxon>
        <taxon>Spermatophyta</taxon>
        <taxon>Magnoliopsida</taxon>
        <taxon>eudicotyledons</taxon>
        <taxon>Gunneridae</taxon>
        <taxon>Pentapetalae</taxon>
        <taxon>Saxifragales</taxon>
        <taxon>Crassulaceae</taxon>
        <taxon>Kalanchoe</taxon>
    </lineage>
</organism>
<feature type="region of interest" description="Disordered" evidence="6">
    <location>
        <begin position="81"/>
        <end position="121"/>
    </location>
</feature>
<feature type="domain" description="WRKY" evidence="7">
    <location>
        <begin position="147"/>
        <end position="213"/>
    </location>
</feature>
<accession>A0A7N0V343</accession>
<dbReference type="PANTHER" id="PTHR31429">
    <property type="entry name" value="WRKY TRANSCRIPTION FACTOR 36-RELATED"/>
    <property type="match status" value="1"/>
</dbReference>
<proteinExistence type="predicted"/>
<dbReference type="GO" id="GO:0043565">
    <property type="term" value="F:sequence-specific DNA binding"/>
    <property type="evidence" value="ECO:0007669"/>
    <property type="project" value="InterPro"/>
</dbReference>
<dbReference type="OMA" id="QVNDMMS"/>
<dbReference type="AlphaFoldDB" id="A0A7N0V343"/>
<protein>
    <recommendedName>
        <fullName evidence="7">WRKY domain-containing protein</fullName>
    </recommendedName>
</protein>
<dbReference type="FunFam" id="2.20.25.80:FF:000008">
    <property type="entry name" value="WRKY transcription factor 40"/>
    <property type="match status" value="1"/>
</dbReference>
<dbReference type="GO" id="GO:0050832">
    <property type="term" value="P:defense response to fungus"/>
    <property type="evidence" value="ECO:0007669"/>
    <property type="project" value="UniProtKB-ARBA"/>
</dbReference>
<evidence type="ECO:0000259" key="7">
    <source>
        <dbReference type="PROSITE" id="PS50811"/>
    </source>
</evidence>
<evidence type="ECO:0000256" key="2">
    <source>
        <dbReference type="ARBA" id="ARBA00023015"/>
    </source>
</evidence>
<dbReference type="InterPro" id="IPR003657">
    <property type="entry name" value="WRKY_dom"/>
</dbReference>
<dbReference type="GO" id="GO:0042742">
    <property type="term" value="P:defense response to bacterium"/>
    <property type="evidence" value="ECO:0007669"/>
    <property type="project" value="UniProtKB-ARBA"/>
</dbReference>
<feature type="compositionally biased region" description="Basic and acidic residues" evidence="6">
    <location>
        <begin position="32"/>
        <end position="48"/>
    </location>
</feature>
<dbReference type="SUPFAM" id="SSF118290">
    <property type="entry name" value="WRKY DNA-binding domain"/>
    <property type="match status" value="1"/>
</dbReference>
<feature type="compositionally biased region" description="Polar residues" evidence="6">
    <location>
        <begin position="221"/>
        <end position="232"/>
    </location>
</feature>